<dbReference type="KEGG" id="gsn:YC6258_05586"/>
<keyword evidence="1" id="KW-0175">Coiled coil</keyword>
<dbReference type="AlphaFoldDB" id="A0A0C5W4S6"/>
<proteinExistence type="predicted"/>
<dbReference type="HOGENOM" id="CLU_080432_1_0_6"/>
<accession>A0A0C5W4S6</accession>
<keyword evidence="2" id="KW-0812">Transmembrane</keyword>
<name>A0A0C5W4S6_9GAMM</name>
<evidence type="ECO:0000313" key="3">
    <source>
        <dbReference type="EMBL" id="AJQ97614.1"/>
    </source>
</evidence>
<keyword evidence="4" id="KW-1185">Reference proteome</keyword>
<dbReference type="Proteomes" id="UP000032266">
    <property type="component" value="Chromosome"/>
</dbReference>
<organism evidence="3 4">
    <name type="scientific">Gynuella sunshinyii YC6258</name>
    <dbReference type="NCBI Taxonomy" id="1445510"/>
    <lineage>
        <taxon>Bacteria</taxon>
        <taxon>Pseudomonadati</taxon>
        <taxon>Pseudomonadota</taxon>
        <taxon>Gammaproteobacteria</taxon>
        <taxon>Oceanospirillales</taxon>
        <taxon>Saccharospirillaceae</taxon>
        <taxon>Gynuella</taxon>
    </lineage>
</organism>
<dbReference type="EMBL" id="CP007142">
    <property type="protein sequence ID" value="AJQ97614.1"/>
    <property type="molecule type" value="Genomic_DNA"/>
</dbReference>
<keyword evidence="2" id="KW-1133">Transmembrane helix</keyword>
<feature type="transmembrane region" description="Helical" evidence="2">
    <location>
        <begin position="20"/>
        <end position="40"/>
    </location>
</feature>
<evidence type="ECO:0000256" key="2">
    <source>
        <dbReference type="SAM" id="Phobius"/>
    </source>
</evidence>
<protein>
    <submittedName>
        <fullName evidence="3">Uncharacterized protein</fullName>
    </submittedName>
</protein>
<keyword evidence="2" id="KW-0472">Membrane</keyword>
<evidence type="ECO:0000313" key="4">
    <source>
        <dbReference type="Proteomes" id="UP000032266"/>
    </source>
</evidence>
<reference evidence="3 4" key="1">
    <citation type="submission" date="2014-01" db="EMBL/GenBank/DDBJ databases">
        <title>Full genme sequencing of cellulolytic bacterium Gynuella sunshinyii YC6258T gen. nov., sp. nov.</title>
        <authorList>
            <person name="Khan H."/>
            <person name="Chung E.J."/>
            <person name="Chung Y.R."/>
        </authorList>
    </citation>
    <scope>NUCLEOTIDE SEQUENCE [LARGE SCALE GENOMIC DNA]</scope>
    <source>
        <strain evidence="3 4">YC6258</strain>
    </source>
</reference>
<dbReference type="STRING" id="1445510.YC6258_05586"/>
<dbReference type="InterPro" id="IPR046703">
    <property type="entry name" value="DUF6776"/>
</dbReference>
<feature type="coiled-coil region" evidence="1">
    <location>
        <begin position="58"/>
        <end position="113"/>
    </location>
</feature>
<evidence type="ECO:0000256" key="1">
    <source>
        <dbReference type="SAM" id="Coils"/>
    </source>
</evidence>
<gene>
    <name evidence="3" type="ORF">YC6258_05586</name>
</gene>
<sequence>MKGSKQKRLVVGYYHPWWKFFKAVLMLILLSSAVLGGYWYGHDRKLSFVNDNHKDEQIVNLQSQVKDLTRQLESAVFRAATAEKGAEVDRVASQKNQQTIKVLKDQVASLQEEVTLYKGIMAPANNSSGLRIQEMSITSTTDLSRFRYKLMLTQVGDNSRYIQGFVEVSILGQSNGEKQTIPLKDISEEVDKTDIKFRYRYFQEIRGELNLPEGFTPEQIQVVAQATGNKTARVEKLYDWKALETGSSVGQ</sequence>
<dbReference type="Pfam" id="PF20567">
    <property type="entry name" value="DUF6776"/>
    <property type="match status" value="1"/>
</dbReference>